<organism evidence="3 4">
    <name type="scientific">Vreelandella populi</name>
    <dbReference type="NCBI Taxonomy" id="2498858"/>
    <lineage>
        <taxon>Bacteria</taxon>
        <taxon>Pseudomonadati</taxon>
        <taxon>Pseudomonadota</taxon>
        <taxon>Gammaproteobacteria</taxon>
        <taxon>Oceanospirillales</taxon>
        <taxon>Halomonadaceae</taxon>
        <taxon>Vreelandella</taxon>
    </lineage>
</organism>
<dbReference type="GO" id="GO:0016757">
    <property type="term" value="F:glycosyltransferase activity"/>
    <property type="evidence" value="ECO:0007669"/>
    <property type="project" value="InterPro"/>
</dbReference>
<dbReference type="Proteomes" id="UP000286912">
    <property type="component" value="Unassembled WGS sequence"/>
</dbReference>
<dbReference type="OrthoDB" id="9802525at2"/>
<evidence type="ECO:0000313" key="4">
    <source>
        <dbReference type="Proteomes" id="UP000286912"/>
    </source>
</evidence>
<dbReference type="PANTHER" id="PTHR45947:SF14">
    <property type="entry name" value="SLL1723 PROTEIN"/>
    <property type="match status" value="1"/>
</dbReference>
<dbReference type="SUPFAM" id="SSF53756">
    <property type="entry name" value="UDP-Glycosyltransferase/glycogen phosphorylase"/>
    <property type="match status" value="1"/>
</dbReference>
<protein>
    <submittedName>
        <fullName evidence="3">Colanic acid biosynthesis glycosyltransferase WcaL</fullName>
    </submittedName>
</protein>
<comment type="caution">
    <text evidence="3">The sequence shown here is derived from an EMBL/GenBank/DDBJ whole genome shotgun (WGS) entry which is preliminary data.</text>
</comment>
<sequence length="409" mass="45768">MRVCVMPSMFPMTSQTFVMQHVTGLLDNNIDVHVLAHRGMDAAWESLGSYQEALKSRVWYYQAPSKKIGRFKGALSRTMHHLAQGNTSYLRSWNIFRFGKSSVNLNLPYIYNTALDIQPVDVLHCHFGHNGVFGAYLKKLGFAKKLVVTFHGHDVSAALQANTSKNIYGPVFEEADLILPVSEFWKDKLLDMGAPESRVFVHRVGIDVSRFSYRERVANSRPLKIITTARLVEKKGLAYAIQAVAQVKKDHPEIKFHYDIIGEGPLSEEIKNLVTSLEITDCIKLHGALPHGEVQKLLADADVFILPSVKAKNGDQEGIPVSLMEAMASGMPVLSTLHSGIPELVDNGVSGYLVPERNVTELAEKIVYLAQRPESWSELGQAGRTKVEQDYNKDHQNTLLVDMYRKLIV</sequence>
<proteinExistence type="predicted"/>
<dbReference type="PANTHER" id="PTHR45947">
    <property type="entry name" value="SULFOQUINOVOSYL TRANSFERASE SQD2"/>
    <property type="match status" value="1"/>
</dbReference>
<dbReference type="InterPro" id="IPR028098">
    <property type="entry name" value="Glyco_trans_4-like_N"/>
</dbReference>
<evidence type="ECO:0000259" key="2">
    <source>
        <dbReference type="Pfam" id="PF13439"/>
    </source>
</evidence>
<dbReference type="Pfam" id="PF00534">
    <property type="entry name" value="Glycos_transf_1"/>
    <property type="match status" value="1"/>
</dbReference>
<reference evidence="3 4" key="1">
    <citation type="submission" date="2018-12" db="EMBL/GenBank/DDBJ databases">
        <title>three novel Halomonas strain isolated from plants.</title>
        <authorList>
            <person name="Sun C."/>
        </authorList>
    </citation>
    <scope>NUCLEOTIDE SEQUENCE [LARGE SCALE GENOMIC DNA]</scope>
    <source>
        <strain evidence="3 4">RC</strain>
    </source>
</reference>
<feature type="domain" description="Glycosyl transferase family 1" evidence="1">
    <location>
        <begin position="217"/>
        <end position="385"/>
    </location>
</feature>
<name>A0A3S0WPK4_9GAMM</name>
<keyword evidence="4" id="KW-1185">Reference proteome</keyword>
<dbReference type="Pfam" id="PF13439">
    <property type="entry name" value="Glyco_transf_4"/>
    <property type="match status" value="1"/>
</dbReference>
<evidence type="ECO:0000259" key="1">
    <source>
        <dbReference type="Pfam" id="PF00534"/>
    </source>
</evidence>
<gene>
    <name evidence="3" type="ORF">ELY37_05775</name>
</gene>
<dbReference type="InterPro" id="IPR050194">
    <property type="entry name" value="Glycosyltransferase_grp1"/>
</dbReference>
<dbReference type="InterPro" id="IPR001296">
    <property type="entry name" value="Glyco_trans_1"/>
</dbReference>
<evidence type="ECO:0000313" key="3">
    <source>
        <dbReference type="EMBL" id="RUR47763.1"/>
    </source>
</evidence>
<dbReference type="EMBL" id="RZHD01000004">
    <property type="protein sequence ID" value="RUR47763.1"/>
    <property type="molecule type" value="Genomic_DNA"/>
</dbReference>
<dbReference type="AlphaFoldDB" id="A0A3S0WPK4"/>
<dbReference type="Gene3D" id="3.40.50.2000">
    <property type="entry name" value="Glycogen Phosphorylase B"/>
    <property type="match status" value="2"/>
</dbReference>
<keyword evidence="3" id="KW-0808">Transferase</keyword>
<accession>A0A3S0WPK4</accession>
<feature type="domain" description="Glycosyltransferase subfamily 4-like N-terminal" evidence="2">
    <location>
        <begin position="16"/>
        <end position="210"/>
    </location>
</feature>